<keyword evidence="11" id="KW-0418">Kinase</keyword>
<keyword evidence="7 28" id="KW-0812">Transmembrane</keyword>
<proteinExistence type="inferred from homology"/>
<dbReference type="Pfam" id="PF00027">
    <property type="entry name" value="cNMP_binding"/>
    <property type="match status" value="2"/>
</dbReference>
<dbReference type="InterPro" id="IPR000719">
    <property type="entry name" value="Prot_kinase_dom"/>
</dbReference>
<dbReference type="NCBIfam" id="TIGR01494">
    <property type="entry name" value="ATPase_P-type"/>
    <property type="match status" value="2"/>
</dbReference>
<dbReference type="InterPro" id="IPR023214">
    <property type="entry name" value="HAD_sf"/>
</dbReference>
<evidence type="ECO:0000256" key="18">
    <source>
        <dbReference type="ARBA" id="ARBA00023065"/>
    </source>
</evidence>
<evidence type="ECO:0000256" key="21">
    <source>
        <dbReference type="ARBA" id="ARBA00023155"/>
    </source>
</evidence>
<gene>
    <name evidence="34" type="ORF">OKIOD_LOCUS3918</name>
</gene>
<feature type="transmembrane region" description="Helical" evidence="28">
    <location>
        <begin position="1144"/>
        <end position="1166"/>
    </location>
</feature>
<keyword evidence="15" id="KW-1278">Translocase</keyword>
<dbReference type="InterPro" id="IPR027256">
    <property type="entry name" value="P-typ_ATPase_IB"/>
</dbReference>
<dbReference type="SUPFAM" id="SSF55008">
    <property type="entry name" value="HMA, heavy metal-associated domain"/>
    <property type="match status" value="6"/>
</dbReference>
<evidence type="ECO:0000256" key="10">
    <source>
        <dbReference type="ARBA" id="ARBA00022741"/>
    </source>
</evidence>
<evidence type="ECO:0000256" key="2">
    <source>
        <dbReference type="ARBA" id="ARBA00006024"/>
    </source>
</evidence>
<dbReference type="InterPro" id="IPR001356">
    <property type="entry name" value="HD"/>
</dbReference>
<dbReference type="EMBL" id="OU015568">
    <property type="protein sequence ID" value="CAG5089818.1"/>
    <property type="molecule type" value="Genomic_DNA"/>
</dbReference>
<dbReference type="InterPro" id="IPR006122">
    <property type="entry name" value="HMA_Cu_ion-bd"/>
</dbReference>
<keyword evidence="5" id="KW-0723">Serine/threonine-protein kinase</keyword>
<feature type="domain" description="Cyclic nucleotide-binding" evidence="30">
    <location>
        <begin position="1466"/>
        <end position="1574"/>
    </location>
</feature>
<dbReference type="NCBIfam" id="TIGR01525">
    <property type="entry name" value="ATPase-IB_hvy"/>
    <property type="match status" value="1"/>
</dbReference>
<dbReference type="SUPFAM" id="SSF46689">
    <property type="entry name" value="Homeodomain-like"/>
    <property type="match status" value="1"/>
</dbReference>
<dbReference type="PROSITE" id="PS00889">
    <property type="entry name" value="CNMP_BINDING_2"/>
    <property type="match status" value="2"/>
</dbReference>
<dbReference type="SUPFAM" id="SSF81653">
    <property type="entry name" value="Calcium ATPase, transduction domain A"/>
    <property type="match status" value="1"/>
</dbReference>
<evidence type="ECO:0000256" key="11">
    <source>
        <dbReference type="ARBA" id="ARBA00022777"/>
    </source>
</evidence>
<evidence type="ECO:0000256" key="25">
    <source>
        <dbReference type="PROSITE-ProRule" id="PRU00108"/>
    </source>
</evidence>
<evidence type="ECO:0000256" key="1">
    <source>
        <dbReference type="ARBA" id="ARBA00004166"/>
    </source>
</evidence>
<dbReference type="InterPro" id="IPR017970">
    <property type="entry name" value="Homeobox_CS"/>
</dbReference>
<comment type="catalytic activity">
    <reaction evidence="24">
        <text>L-seryl-[protein] + ATP = O-phospho-L-seryl-[protein] + ADP + H(+)</text>
        <dbReference type="Rhea" id="RHEA:17989"/>
        <dbReference type="Rhea" id="RHEA-COMP:9863"/>
        <dbReference type="Rhea" id="RHEA-COMP:11604"/>
        <dbReference type="ChEBI" id="CHEBI:15378"/>
        <dbReference type="ChEBI" id="CHEBI:29999"/>
        <dbReference type="ChEBI" id="CHEBI:30616"/>
        <dbReference type="ChEBI" id="CHEBI:83421"/>
        <dbReference type="ChEBI" id="CHEBI:456216"/>
        <dbReference type="EC" id="2.7.11.12"/>
    </reaction>
</comment>
<evidence type="ECO:0000256" key="16">
    <source>
        <dbReference type="ARBA" id="ARBA00022989"/>
    </source>
</evidence>
<dbReference type="InterPro" id="IPR006121">
    <property type="entry name" value="HMA_dom"/>
</dbReference>
<evidence type="ECO:0000256" key="3">
    <source>
        <dbReference type="ARBA" id="ARBA00006352"/>
    </source>
</evidence>
<evidence type="ECO:0000256" key="28">
    <source>
        <dbReference type="SAM" id="Phobius"/>
    </source>
</evidence>
<feature type="domain" description="AGC-kinase C-terminal" evidence="33">
    <location>
        <begin position="1840"/>
        <end position="1872"/>
    </location>
</feature>
<feature type="region of interest" description="Disordered" evidence="27">
    <location>
        <begin position="1307"/>
        <end position="1373"/>
    </location>
</feature>
<keyword evidence="19 25" id="KW-0238">DNA-binding</keyword>
<dbReference type="CDD" id="cd00371">
    <property type="entry name" value="HMA"/>
    <property type="match status" value="6"/>
</dbReference>
<feature type="domain" description="Protein kinase" evidence="29">
    <location>
        <begin position="1511"/>
        <end position="1839"/>
    </location>
</feature>
<evidence type="ECO:0000259" key="33">
    <source>
        <dbReference type="PROSITE" id="PS51285"/>
    </source>
</evidence>
<dbReference type="Proteomes" id="UP001158576">
    <property type="component" value="Chromosome PAR"/>
</dbReference>
<dbReference type="InterPro" id="IPR018490">
    <property type="entry name" value="cNMP-bd_dom_sf"/>
</dbReference>
<reference evidence="34 35" key="1">
    <citation type="submission" date="2021-04" db="EMBL/GenBank/DDBJ databases">
        <authorList>
            <person name="Bliznina A."/>
        </authorList>
    </citation>
    <scope>NUCLEOTIDE SEQUENCE [LARGE SCALE GENOMIC DNA]</scope>
</reference>
<feature type="region of interest" description="Disordered" evidence="27">
    <location>
        <begin position="301"/>
        <end position="327"/>
    </location>
</feature>
<evidence type="ECO:0000256" key="8">
    <source>
        <dbReference type="ARBA" id="ARBA00022723"/>
    </source>
</evidence>
<keyword evidence="22 25" id="KW-0539">Nucleus</keyword>
<evidence type="ECO:0000256" key="12">
    <source>
        <dbReference type="ARBA" id="ARBA00022796"/>
    </source>
</evidence>
<feature type="domain" description="Cyclic nucleotide-binding" evidence="30">
    <location>
        <begin position="1577"/>
        <end position="1687"/>
    </location>
</feature>
<dbReference type="InterPro" id="IPR036163">
    <property type="entry name" value="HMA_dom_sf"/>
</dbReference>
<dbReference type="SFLD" id="SFLDF00027">
    <property type="entry name" value="p-type_atpase"/>
    <property type="match status" value="1"/>
</dbReference>
<dbReference type="InterPro" id="IPR018303">
    <property type="entry name" value="ATPase_P-typ_P_site"/>
</dbReference>
<dbReference type="InterPro" id="IPR018488">
    <property type="entry name" value="cNMP-bd_CS"/>
</dbReference>
<dbReference type="Gene3D" id="1.10.510.10">
    <property type="entry name" value="Transferase(Phosphotransferase) domain 1"/>
    <property type="match status" value="1"/>
</dbReference>
<keyword evidence="13" id="KW-0067">ATP-binding</keyword>
<keyword evidence="21 25" id="KW-0371">Homeobox</keyword>
<keyword evidence="12" id="KW-0187">Copper transport</keyword>
<comment type="similarity">
    <text evidence="2">Belongs to the cation transport ATPase (P-type) (TC 3.A.3) family. Type IB subfamily.</text>
</comment>
<evidence type="ECO:0000256" key="22">
    <source>
        <dbReference type="ARBA" id="ARBA00023242"/>
    </source>
</evidence>
<dbReference type="Gene3D" id="2.70.150.10">
    <property type="entry name" value="Calcium-transporting ATPase, cytoplasmic transduction domain A"/>
    <property type="match status" value="1"/>
</dbReference>
<dbReference type="InterPro" id="IPR011009">
    <property type="entry name" value="Kinase-like_dom_sf"/>
</dbReference>
<feature type="DNA-binding region" description="Homeobox" evidence="25">
    <location>
        <begin position="1360"/>
        <end position="1419"/>
    </location>
</feature>
<evidence type="ECO:0000313" key="34">
    <source>
        <dbReference type="EMBL" id="CAG5089818.1"/>
    </source>
</evidence>
<evidence type="ECO:0000256" key="5">
    <source>
        <dbReference type="ARBA" id="ARBA00022527"/>
    </source>
</evidence>
<organism evidence="34 35">
    <name type="scientific">Oikopleura dioica</name>
    <name type="common">Tunicate</name>
    <dbReference type="NCBI Taxonomy" id="34765"/>
    <lineage>
        <taxon>Eukaryota</taxon>
        <taxon>Metazoa</taxon>
        <taxon>Chordata</taxon>
        <taxon>Tunicata</taxon>
        <taxon>Appendicularia</taxon>
        <taxon>Copelata</taxon>
        <taxon>Oikopleuridae</taxon>
        <taxon>Oikopleura</taxon>
    </lineage>
</organism>
<dbReference type="PANTHER" id="PTHR43520">
    <property type="entry name" value="ATP7, ISOFORM B"/>
    <property type="match status" value="1"/>
</dbReference>
<feature type="domain" description="HMA" evidence="32">
    <location>
        <begin position="83"/>
        <end position="147"/>
    </location>
</feature>
<dbReference type="PRINTS" id="PR00942">
    <property type="entry name" value="CUATPASEI"/>
</dbReference>
<dbReference type="PRINTS" id="PR00024">
    <property type="entry name" value="HOMEOBOX"/>
</dbReference>
<evidence type="ECO:0000259" key="32">
    <source>
        <dbReference type="PROSITE" id="PS50846"/>
    </source>
</evidence>
<dbReference type="InterPro" id="IPR017969">
    <property type="entry name" value="Heavy-metal-associated_CS"/>
</dbReference>
<dbReference type="InterPro" id="IPR009057">
    <property type="entry name" value="Homeodomain-like_sf"/>
</dbReference>
<dbReference type="CDD" id="cd00086">
    <property type="entry name" value="homeodomain"/>
    <property type="match status" value="1"/>
</dbReference>
<dbReference type="PRINTS" id="PR00119">
    <property type="entry name" value="CATATPASE"/>
</dbReference>
<dbReference type="InterPro" id="IPR008250">
    <property type="entry name" value="ATPase_P-typ_transduc_dom_A_sf"/>
</dbReference>
<evidence type="ECO:0000256" key="7">
    <source>
        <dbReference type="ARBA" id="ARBA00022692"/>
    </source>
</evidence>
<name>A0ABN7RZN3_OIKDI</name>
<dbReference type="Gene3D" id="3.40.50.1000">
    <property type="entry name" value="HAD superfamily/HAD-like"/>
    <property type="match status" value="1"/>
</dbReference>
<feature type="domain" description="HMA" evidence="32">
    <location>
        <begin position="420"/>
        <end position="486"/>
    </location>
</feature>
<keyword evidence="6" id="KW-0808">Transferase</keyword>
<feature type="transmembrane region" description="Helical" evidence="28">
    <location>
        <begin position="510"/>
        <end position="531"/>
    </location>
</feature>
<dbReference type="InterPro" id="IPR059000">
    <property type="entry name" value="ATPase_P-type_domA"/>
</dbReference>
<dbReference type="Gene3D" id="2.60.120.10">
    <property type="entry name" value="Jelly Rolls"/>
    <property type="match status" value="2"/>
</dbReference>
<evidence type="ECO:0000256" key="27">
    <source>
        <dbReference type="SAM" id="MobiDB-lite"/>
    </source>
</evidence>
<feature type="domain" description="HMA" evidence="32">
    <location>
        <begin position="2"/>
        <end position="68"/>
    </location>
</feature>
<accession>A0ABN7RZN3</accession>
<dbReference type="SMART" id="SM00389">
    <property type="entry name" value="HOX"/>
    <property type="match status" value="1"/>
</dbReference>
<keyword evidence="10" id="KW-0547">Nucleotide-binding</keyword>
<keyword evidence="14" id="KW-0460">Magnesium</keyword>
<feature type="compositionally biased region" description="Basic residues" evidence="27">
    <location>
        <begin position="1354"/>
        <end position="1364"/>
    </location>
</feature>
<dbReference type="SFLD" id="SFLDS00003">
    <property type="entry name" value="Haloacid_Dehalogenase"/>
    <property type="match status" value="1"/>
</dbReference>
<comment type="subcellular location">
    <subcellularLocation>
        <location evidence="1">Golgi apparatus</location>
        <location evidence="1">trans-Golgi network membrane</location>
        <topology evidence="1">Multi-pass membrane protein</topology>
    </subcellularLocation>
    <subcellularLocation>
        <location evidence="25 26">Nucleus</location>
    </subcellularLocation>
</comment>
<dbReference type="SFLD" id="SFLDG00002">
    <property type="entry name" value="C1.7:_P-type_atpase_like"/>
    <property type="match status" value="1"/>
</dbReference>
<dbReference type="Pfam" id="PF00069">
    <property type="entry name" value="Pkinase"/>
    <property type="match status" value="1"/>
</dbReference>
<evidence type="ECO:0000256" key="15">
    <source>
        <dbReference type="ARBA" id="ARBA00022967"/>
    </source>
</evidence>
<dbReference type="PROSITE" id="PS01047">
    <property type="entry name" value="HMA_1"/>
    <property type="match status" value="4"/>
</dbReference>
<feature type="compositionally biased region" description="Basic and acidic residues" evidence="27">
    <location>
        <begin position="1307"/>
        <end position="1317"/>
    </location>
</feature>
<keyword evidence="16 28" id="KW-1133">Transmembrane helix</keyword>
<dbReference type="InterPro" id="IPR000595">
    <property type="entry name" value="cNMP-bd_dom"/>
</dbReference>
<dbReference type="Pfam" id="PF00702">
    <property type="entry name" value="Hydrolase"/>
    <property type="match status" value="1"/>
</dbReference>
<dbReference type="InterPro" id="IPR000961">
    <property type="entry name" value="AGC-kinase_C"/>
</dbReference>
<evidence type="ECO:0000256" key="19">
    <source>
        <dbReference type="ARBA" id="ARBA00023125"/>
    </source>
</evidence>
<dbReference type="PROSITE" id="PS00027">
    <property type="entry name" value="HOMEOBOX_1"/>
    <property type="match status" value="1"/>
</dbReference>
<keyword evidence="4" id="KW-0813">Transport</keyword>
<feature type="domain" description="HMA" evidence="32">
    <location>
        <begin position="344"/>
        <end position="410"/>
    </location>
</feature>
<dbReference type="PROSITE" id="PS00154">
    <property type="entry name" value="ATPASE_E1_E2"/>
    <property type="match status" value="1"/>
</dbReference>
<dbReference type="InterPro" id="IPR023299">
    <property type="entry name" value="ATPase_P-typ_cyto_dom_N"/>
</dbReference>
<evidence type="ECO:0000256" key="20">
    <source>
        <dbReference type="ARBA" id="ARBA00023136"/>
    </source>
</evidence>
<evidence type="ECO:0000256" key="4">
    <source>
        <dbReference type="ARBA" id="ARBA00022448"/>
    </source>
</evidence>
<evidence type="ECO:0000256" key="14">
    <source>
        <dbReference type="ARBA" id="ARBA00022842"/>
    </source>
</evidence>
<sequence>MHRAVLGVPDITCTACVETIESLFKNDEFIKIRVNLVPEKEAIVFWEPEKTTLAAIRERIEDAGFGTKVLSENYETPDNYLEKRTEFQIEGMTCSSCTGTIQGALADHVLSCDISLETKTASITYNEFAISPAKIVDLIEDCGFEAKLKSAVVTTLEHVKIQVLGMVCMSCVHTIQDVLGAYTGINSVVVSLEKEEADVTFQPDLLTGAVIAAHIEDMGFEASVINLEQTEYLKSTFNITGMRCKSCVGKITNGVEGLFGVVQTVVNLEASSGFVIHSSTVSPAEIQKLIESMNFTVEHVGSEKDDYSPSPSSLPRKTPPKKKQQIMNSTVSTTTFINASGETEKCSIKILGMTCASCVGNIERTISKASGVLSIVVSLMSSRGDVIFDPSLTSAKELANAIDEMGFEASVISTGGSTEEKLTLTVTGMTCASCVRKIELSLKKIPGISDAVVSLTTSSALVTHDRSVIPAREIITAVKDLGFGAEIRNETDNYALLEHKDAINKWRRSFLVSLFFGLPAMILMMLFMLPSHDEAVIPPHNIIPGLSVENLTMFILSTPVQFFAGWKFYIAAWKAIKHKSLNMDVLIMMATTISYLYSVIIVDLFRNSSHVDHFYLFGTMAGAYCERKTSEALATLMKMAPSEATVVQFNNGQVEKAEVVNISLVERGDLVQVKPGEKIPIDGRVIDGKSSCDESFITGESMPVTKRTGDSVYAGAINNNGSIIVKATHVGGDTNLQQIVRIMEDAQSSKAPIQQHADVIAGYFVPVVISLSLMTLIGWLIGGFKNPSVIPDRMNMKMNMTETEHHTEHLGHGEVAVTERVVNFAFQMAITVLAIACPCALGLATPTAVMVGTGVGYKNGILIKGGEALEKAQKIDCVVFDKTGTITYGKPTVSVFQILTSKMPKNDIIRIVGSAESQSEHPLGTAVCNYAKKELNTEVMEQVSDFKAVPGSGIECKVASKYKVLIGNRSWMTSNGLKVTKDMNAMMKQHEELGRTAVLVSIDGLLCAMIAISDQLKPEAQQVVHVLQKKLGCKVVLLTGDNQITAKAIAREVGIFEVFAEVLPTHKADKIKDLQAAGKTVAMVGDGVNDSPALVTADVGISFKTGTDVAAEAADIVLMNDNLEDIVAAIDLSKAVVRRIKYNFVFASAYNLVGVPIAAGCFVPIGFALQPWMASAAMALSSVSVVTSSLLLKKYTKPYFDSSWKKGDMLKEDEVLIQTGRNFIDKIATSLVEISEKFSNGSNNIVNPTQPFGVPFGFLHPALLLHQQQQAQQQAMLLQQLQLKQRQQQVAAMQHTKLDQEIKQELTAKSNKREKSVNRLSTGPPSDSSEGSASPPAKSPPKSDDNKPTLVSNLRRHKRDRKPRTPFSSEQLERLESRFAEKQYLTIPERAEFSNELNLTETQVKIWFQNRRAKQKRLAEAEIEKVRYMVGTAQAQARLGLLGSHFPEKKKSESVFLLGELKKCDLLRPLTDDQFKEMVAVAKRREIKKTEFIIKEDEDGKEIFVLEQGRIEVSYYDEDETFGEIALVFETTRTANIIAVTDCTCWTVNRDEFAAIMTNSNKQIYIDRSTFLRKIEFLNHLSDYEVAKIAHVAWDETYKKGEFIVKEKEQGDTFYIIKKGICNVYQKSGKEQILINQMNVFDHFGEKALRQANETRTASVQAVESVVELLVFHRDDVFRLIGDITDIYPERPVERIGNTTLQDYVQEEQLSIKDFKELKTLGIGGFGRVVLTQHQEPGEKRWTVCGTPEYMAPELFLKSGHDFAVDYWAIGVLLYELCQGEPPFNDPKEVIKGIKHAKFPVKITPGGKSIIQSFAKQQASLRLGNFKNGFQDIFKHCWYSSFSWEKLESRTMTAPWRPSLDHETDTRYFSSQ</sequence>
<dbReference type="CDD" id="cd00038">
    <property type="entry name" value="CAP_ED"/>
    <property type="match status" value="2"/>
</dbReference>
<feature type="transmembrane region" description="Helical" evidence="28">
    <location>
        <begin position="760"/>
        <end position="784"/>
    </location>
</feature>
<dbReference type="PANTHER" id="PTHR43520:SF8">
    <property type="entry name" value="P-TYPE CU(+) TRANSPORTER"/>
    <property type="match status" value="1"/>
</dbReference>
<evidence type="ECO:0000256" key="24">
    <source>
        <dbReference type="ARBA" id="ARBA00047462"/>
    </source>
</evidence>
<evidence type="ECO:0000256" key="17">
    <source>
        <dbReference type="ARBA" id="ARBA00023008"/>
    </source>
</evidence>
<dbReference type="PROSITE" id="PS50011">
    <property type="entry name" value="PROTEIN_KINASE_DOM"/>
    <property type="match status" value="1"/>
</dbReference>
<feature type="compositionally biased region" description="Polar residues" evidence="27">
    <location>
        <begin position="1318"/>
        <end position="1331"/>
    </location>
</feature>
<dbReference type="PROSITE" id="PS50071">
    <property type="entry name" value="HOMEOBOX_2"/>
    <property type="match status" value="1"/>
</dbReference>
<dbReference type="InterPro" id="IPR036412">
    <property type="entry name" value="HAD-like_sf"/>
</dbReference>
<feature type="domain" description="HMA" evidence="32">
    <location>
        <begin position="157"/>
        <end position="223"/>
    </location>
</feature>
<dbReference type="SUPFAM" id="SSF56784">
    <property type="entry name" value="HAD-like"/>
    <property type="match status" value="1"/>
</dbReference>
<dbReference type="PROSITE" id="PS50846">
    <property type="entry name" value="HMA_2"/>
    <property type="match status" value="6"/>
</dbReference>
<dbReference type="NCBIfam" id="TIGR00003">
    <property type="entry name" value="copper ion binding protein"/>
    <property type="match status" value="3"/>
</dbReference>
<dbReference type="SMART" id="SM00220">
    <property type="entry name" value="S_TKc"/>
    <property type="match status" value="1"/>
</dbReference>
<dbReference type="Gene3D" id="1.10.10.60">
    <property type="entry name" value="Homeodomain-like"/>
    <property type="match status" value="1"/>
</dbReference>
<dbReference type="InterPro" id="IPR023298">
    <property type="entry name" value="ATPase_P-typ_TM_dom_sf"/>
</dbReference>
<dbReference type="Gene3D" id="3.30.200.20">
    <property type="entry name" value="Phosphorylase Kinase, domain 1"/>
    <property type="match status" value="1"/>
</dbReference>
<dbReference type="Pfam" id="PF00403">
    <property type="entry name" value="HMA"/>
    <property type="match status" value="5"/>
</dbReference>
<dbReference type="InterPro" id="IPR001757">
    <property type="entry name" value="P_typ_ATPase"/>
</dbReference>
<dbReference type="CDD" id="cd02094">
    <property type="entry name" value="P-type_ATPase_Cu-like"/>
    <property type="match status" value="1"/>
</dbReference>
<evidence type="ECO:0000256" key="13">
    <source>
        <dbReference type="ARBA" id="ARBA00022840"/>
    </source>
</evidence>
<feature type="domain" description="Homeobox" evidence="31">
    <location>
        <begin position="1358"/>
        <end position="1418"/>
    </location>
</feature>
<keyword evidence="20 28" id="KW-0472">Membrane</keyword>
<dbReference type="SUPFAM" id="SSF56112">
    <property type="entry name" value="Protein kinase-like (PK-like)"/>
    <property type="match status" value="1"/>
</dbReference>
<dbReference type="Pfam" id="PF00122">
    <property type="entry name" value="E1-E2_ATPase"/>
    <property type="match status" value="1"/>
</dbReference>
<evidence type="ECO:0000256" key="6">
    <source>
        <dbReference type="ARBA" id="ARBA00022679"/>
    </source>
</evidence>
<protein>
    <submittedName>
        <fullName evidence="34">Oidioi.mRNA.OKI2018_I69.PAR.g12360.t1.cds</fullName>
    </submittedName>
</protein>
<dbReference type="Pfam" id="PF00046">
    <property type="entry name" value="Homeodomain"/>
    <property type="match status" value="1"/>
</dbReference>
<evidence type="ECO:0000313" key="35">
    <source>
        <dbReference type="Proteomes" id="UP001158576"/>
    </source>
</evidence>
<evidence type="ECO:0000256" key="26">
    <source>
        <dbReference type="RuleBase" id="RU000682"/>
    </source>
</evidence>
<feature type="domain" description="HMA" evidence="32">
    <location>
        <begin position="233"/>
        <end position="298"/>
    </location>
</feature>
<feature type="transmembrane region" description="Helical" evidence="28">
    <location>
        <begin position="551"/>
        <end position="573"/>
    </location>
</feature>
<keyword evidence="35" id="KW-1185">Reference proteome</keyword>
<evidence type="ECO:0000256" key="23">
    <source>
        <dbReference type="ARBA" id="ARBA00047298"/>
    </source>
</evidence>
<dbReference type="Gene3D" id="3.40.1110.10">
    <property type="entry name" value="Calcium-transporting ATPase, cytoplasmic domain N"/>
    <property type="match status" value="2"/>
</dbReference>
<comment type="similarity">
    <text evidence="3">Belongs to the protein kinase superfamily. AGC Ser/Thr protein kinase family. cGMP subfamily.</text>
</comment>
<dbReference type="Gene3D" id="3.30.70.100">
    <property type="match status" value="6"/>
</dbReference>
<evidence type="ECO:0000259" key="29">
    <source>
        <dbReference type="PROSITE" id="PS50011"/>
    </source>
</evidence>
<dbReference type="PROSITE" id="PS50042">
    <property type="entry name" value="CNMP_BINDING_3"/>
    <property type="match status" value="2"/>
</dbReference>
<dbReference type="InterPro" id="IPR014710">
    <property type="entry name" value="RmlC-like_jellyroll"/>
</dbReference>
<keyword evidence="17" id="KW-0186">Copper</keyword>
<dbReference type="InterPro" id="IPR044492">
    <property type="entry name" value="P_typ_ATPase_HD_dom"/>
</dbReference>
<dbReference type="PROSITE" id="PS51285">
    <property type="entry name" value="AGC_KINASE_CTER"/>
    <property type="match status" value="1"/>
</dbReference>
<evidence type="ECO:0000259" key="31">
    <source>
        <dbReference type="PROSITE" id="PS50071"/>
    </source>
</evidence>
<comment type="catalytic activity">
    <reaction evidence="23">
        <text>L-threonyl-[protein] + ATP = O-phospho-L-threonyl-[protein] + ADP + H(+)</text>
        <dbReference type="Rhea" id="RHEA:46608"/>
        <dbReference type="Rhea" id="RHEA-COMP:11060"/>
        <dbReference type="Rhea" id="RHEA-COMP:11605"/>
        <dbReference type="ChEBI" id="CHEBI:15378"/>
        <dbReference type="ChEBI" id="CHEBI:30013"/>
        <dbReference type="ChEBI" id="CHEBI:30616"/>
        <dbReference type="ChEBI" id="CHEBI:61977"/>
        <dbReference type="ChEBI" id="CHEBI:456216"/>
        <dbReference type="EC" id="2.7.11.12"/>
    </reaction>
</comment>
<keyword evidence="8" id="KW-0479">Metal-binding</keyword>
<dbReference type="SUPFAM" id="SSF81665">
    <property type="entry name" value="Calcium ATPase, transmembrane domain M"/>
    <property type="match status" value="1"/>
</dbReference>
<evidence type="ECO:0000256" key="9">
    <source>
        <dbReference type="ARBA" id="ARBA00022737"/>
    </source>
</evidence>
<dbReference type="SMART" id="SM00100">
    <property type="entry name" value="cNMP"/>
    <property type="match status" value="2"/>
</dbReference>
<dbReference type="InterPro" id="IPR020479">
    <property type="entry name" value="HD_metazoa"/>
</dbReference>
<evidence type="ECO:0000259" key="30">
    <source>
        <dbReference type="PROSITE" id="PS50042"/>
    </source>
</evidence>
<keyword evidence="9" id="KW-0677">Repeat</keyword>
<keyword evidence="18" id="KW-0406">Ion transport</keyword>
<dbReference type="SUPFAM" id="SSF51206">
    <property type="entry name" value="cAMP-binding domain-like"/>
    <property type="match status" value="2"/>
</dbReference>